<dbReference type="GO" id="GO:0016787">
    <property type="term" value="F:hydrolase activity"/>
    <property type="evidence" value="ECO:0007669"/>
    <property type="project" value="UniProtKB-KW"/>
</dbReference>
<protein>
    <submittedName>
        <fullName evidence="2">Lysophospholipase, alpha-beta hydrolase superfamily</fullName>
    </submittedName>
</protein>
<evidence type="ECO:0000313" key="2">
    <source>
        <dbReference type="EMBL" id="SFR36335.1"/>
    </source>
</evidence>
<dbReference type="GO" id="GO:0006355">
    <property type="term" value="P:regulation of DNA-templated transcription"/>
    <property type="evidence" value="ECO:0007669"/>
    <property type="project" value="InterPro"/>
</dbReference>
<dbReference type="SMART" id="SM00421">
    <property type="entry name" value="HTH_LUXR"/>
    <property type="match status" value="1"/>
</dbReference>
<dbReference type="GO" id="GO:0003677">
    <property type="term" value="F:DNA binding"/>
    <property type="evidence" value="ECO:0007669"/>
    <property type="project" value="InterPro"/>
</dbReference>
<name>A0A1I6G299_9RHOB</name>
<keyword evidence="3" id="KW-1185">Reference proteome</keyword>
<gene>
    <name evidence="2" type="ORF">SAMN04488005_0956</name>
</gene>
<dbReference type="InterPro" id="IPR036388">
    <property type="entry name" value="WH-like_DNA-bd_sf"/>
</dbReference>
<dbReference type="InterPro" id="IPR051044">
    <property type="entry name" value="MAG_DAG_Lipase"/>
</dbReference>
<sequence length="615" mass="67448">MPYVRHAQKAEIPITEDQIFALDGVALARRKIAAVGTARGTAFLIHGTAQHSLNLAETMRGLAKHGWNVCAADLRGHGHSSGPRAPLGHMEIGAGWEKLVADLILSMKTAFEDVPWQDRLIVAPNIGSPLVLEVLKTWPDLASKIVMIAPPPNQPVIMKLARGISRARAQFNPEDSPDDLTMHQLYSFLGAHLTDRDHLIDVMSSDRAITDVLLADPLAWPTPTTGYFYEMFRGIDNAWKRDKAVQLAKGTAFLIMYGSDDPMTASGAFVVPMKKHFAKMGATQVDSLCVEGGRAGMVIDEKRLQISTLISDWCGKTHDSHETISADTSIDMADVSSDILRRLGHEDLDRIFTPEELVAFCYTHIEDDDRWVELLYRWTHAMAADTPLSVAQFDSVLRALMPHMERSYALNKKLMSSAALGAIFQNVIDRFQIGIAVVSANFEVSYANDSFFDAVVELGHPRPAPVDLNALTRIAQSYCDASFRAACRKGSGEQLLIVDSEAVGFHFRPAALRQTALERGGPAAVLILRPTGHDMDNSNRAELLQLAYGLTRKESLAAVGILDGLSPDAISTLLGVSIHTTRTHLKRIYEKVGVKGQTDLVARLLKGPLGLITRR</sequence>
<evidence type="ECO:0000259" key="1">
    <source>
        <dbReference type="SMART" id="SM00421"/>
    </source>
</evidence>
<dbReference type="InterPro" id="IPR022742">
    <property type="entry name" value="Hydrolase_4"/>
</dbReference>
<dbReference type="Pfam" id="PF12146">
    <property type="entry name" value="Hydrolase_4"/>
    <property type="match status" value="1"/>
</dbReference>
<dbReference type="AlphaFoldDB" id="A0A1I6G299"/>
<dbReference type="Gene3D" id="3.40.50.1820">
    <property type="entry name" value="alpha/beta hydrolase"/>
    <property type="match status" value="1"/>
</dbReference>
<dbReference type="PANTHER" id="PTHR11614">
    <property type="entry name" value="PHOSPHOLIPASE-RELATED"/>
    <property type="match status" value="1"/>
</dbReference>
<dbReference type="OrthoDB" id="5497412at2"/>
<dbReference type="EMBL" id="FOYP01000001">
    <property type="protein sequence ID" value="SFR36335.1"/>
    <property type="molecule type" value="Genomic_DNA"/>
</dbReference>
<dbReference type="RefSeq" id="WP_090197079.1">
    <property type="nucleotide sequence ID" value="NZ_FOYP01000001.1"/>
</dbReference>
<dbReference type="Proteomes" id="UP000199478">
    <property type="component" value="Unassembled WGS sequence"/>
</dbReference>
<dbReference type="Gene3D" id="1.10.10.10">
    <property type="entry name" value="Winged helix-like DNA-binding domain superfamily/Winged helix DNA-binding domain"/>
    <property type="match status" value="1"/>
</dbReference>
<keyword evidence="2" id="KW-0378">Hydrolase</keyword>
<feature type="domain" description="HTH luxR-type" evidence="1">
    <location>
        <begin position="547"/>
        <end position="604"/>
    </location>
</feature>
<reference evidence="3" key="1">
    <citation type="submission" date="2016-10" db="EMBL/GenBank/DDBJ databases">
        <authorList>
            <person name="Varghese N."/>
            <person name="Submissions S."/>
        </authorList>
    </citation>
    <scope>NUCLEOTIDE SEQUENCE [LARGE SCALE GENOMIC DNA]</scope>
    <source>
        <strain evidence="3">DSM 26879</strain>
    </source>
</reference>
<organism evidence="2 3">
    <name type="scientific">Yoonia tamlensis</name>
    <dbReference type="NCBI Taxonomy" id="390270"/>
    <lineage>
        <taxon>Bacteria</taxon>
        <taxon>Pseudomonadati</taxon>
        <taxon>Pseudomonadota</taxon>
        <taxon>Alphaproteobacteria</taxon>
        <taxon>Rhodobacterales</taxon>
        <taxon>Paracoccaceae</taxon>
        <taxon>Yoonia</taxon>
    </lineage>
</organism>
<dbReference type="SUPFAM" id="SSF53474">
    <property type="entry name" value="alpha/beta-Hydrolases"/>
    <property type="match status" value="1"/>
</dbReference>
<dbReference type="Pfam" id="PF00196">
    <property type="entry name" value="GerE"/>
    <property type="match status" value="1"/>
</dbReference>
<evidence type="ECO:0000313" key="3">
    <source>
        <dbReference type="Proteomes" id="UP000199478"/>
    </source>
</evidence>
<dbReference type="STRING" id="390270.SAMN04488005_0956"/>
<dbReference type="InterPro" id="IPR029058">
    <property type="entry name" value="AB_hydrolase_fold"/>
</dbReference>
<dbReference type="SUPFAM" id="SSF46894">
    <property type="entry name" value="C-terminal effector domain of the bipartite response regulators"/>
    <property type="match status" value="1"/>
</dbReference>
<proteinExistence type="predicted"/>
<dbReference type="InterPro" id="IPR016032">
    <property type="entry name" value="Sig_transdc_resp-reg_C-effctor"/>
</dbReference>
<accession>A0A1I6G299</accession>
<dbReference type="InterPro" id="IPR000792">
    <property type="entry name" value="Tscrpt_reg_LuxR_C"/>
</dbReference>